<accession>D5AXM7</accession>
<dbReference type="KEGG" id="rpq:rpr22_0657"/>
<protein>
    <submittedName>
        <fullName evidence="2">Uncharacterized protein</fullName>
    </submittedName>
</protein>
<proteinExistence type="predicted"/>
<evidence type="ECO:0000313" key="3">
    <source>
        <dbReference type="Proteomes" id="UP000006931"/>
    </source>
</evidence>
<keyword evidence="1" id="KW-0812">Transmembrane</keyword>
<feature type="transmembrane region" description="Helical" evidence="1">
    <location>
        <begin position="32"/>
        <end position="51"/>
    </location>
</feature>
<dbReference type="AlphaFoldDB" id="D5AXM7"/>
<keyword evidence="1" id="KW-1133">Transmembrane helix</keyword>
<name>D5AXM7_RICPP</name>
<organism evidence="2 3">
    <name type="scientific">Rickettsia prowazekii (strain Rp22)</name>
    <dbReference type="NCBI Taxonomy" id="449216"/>
    <lineage>
        <taxon>Bacteria</taxon>
        <taxon>Pseudomonadati</taxon>
        <taxon>Pseudomonadota</taxon>
        <taxon>Alphaproteobacteria</taxon>
        <taxon>Rickettsiales</taxon>
        <taxon>Rickettsiaceae</taxon>
        <taxon>Rickettsieae</taxon>
        <taxon>Rickettsia</taxon>
        <taxon>typhus group</taxon>
    </lineage>
</organism>
<reference evidence="2 3" key="1">
    <citation type="journal article" date="2010" name="Genome Res.">
        <title>Genomic, proteomic, and transcriptomic analysis of virulent and avirulent Rickettsia prowazekii reveals its adaptive mutation capabilities.</title>
        <authorList>
            <person name="Bechah Y."/>
            <person name="El Karkouri K."/>
            <person name="Mediannikov O."/>
            <person name="Leroy Q."/>
            <person name="Pelletier N."/>
            <person name="Robert C."/>
            <person name="Medigue C."/>
            <person name="Mege J.L."/>
            <person name="Raoult D."/>
        </authorList>
    </citation>
    <scope>NUCLEOTIDE SEQUENCE [LARGE SCALE GENOMIC DNA]</scope>
    <source>
        <strain evidence="2 3">Rp22</strain>
    </source>
</reference>
<evidence type="ECO:0000313" key="2">
    <source>
        <dbReference type="EMBL" id="ADE30166.1"/>
    </source>
</evidence>
<dbReference type="HOGENOM" id="CLU_3084263_0_0_5"/>
<dbReference type="Proteomes" id="UP000006931">
    <property type="component" value="Chromosome"/>
</dbReference>
<gene>
    <name evidence="2" type="ORF">rpr22_0657</name>
</gene>
<evidence type="ECO:0000256" key="1">
    <source>
        <dbReference type="SAM" id="Phobius"/>
    </source>
</evidence>
<sequence>MMLERIQFANIYAFVVKNNLTEYFSLLKSKSANILCSFYILLNPVLSYIVIS</sequence>
<keyword evidence="1" id="KW-0472">Membrane</keyword>
<dbReference type="EMBL" id="CP001584">
    <property type="protein sequence ID" value="ADE30166.1"/>
    <property type="molecule type" value="Genomic_DNA"/>
</dbReference>